<evidence type="ECO:0000313" key="2">
    <source>
        <dbReference type="Proteomes" id="UP000034246"/>
    </source>
</evidence>
<dbReference type="AlphaFoldDB" id="A0A0G0RE00"/>
<accession>A0A0G0RE00</accession>
<sequence length="113" mass="13218">MQKGVIKLKEQEPNFFILFAYFFKKIADCGLSKSEYEEIKNQPICHENVSEFVQANINLGNFEWKNNRLYNVQRRNFLDLTDKTLASLRLNAMQAGLTEVEYAGKIIEDHLNK</sequence>
<reference evidence="1 2" key="1">
    <citation type="journal article" date="2015" name="Nature">
        <title>rRNA introns, odd ribosomes, and small enigmatic genomes across a large radiation of phyla.</title>
        <authorList>
            <person name="Brown C.T."/>
            <person name="Hug L.A."/>
            <person name="Thomas B.C."/>
            <person name="Sharon I."/>
            <person name="Castelle C.J."/>
            <person name="Singh A."/>
            <person name="Wilkins M.J."/>
            <person name="Williams K.H."/>
            <person name="Banfield J.F."/>
        </authorList>
    </citation>
    <scope>NUCLEOTIDE SEQUENCE [LARGE SCALE GENOMIC DNA]</scope>
</reference>
<comment type="caution">
    <text evidence="1">The sequence shown here is derived from an EMBL/GenBank/DDBJ whole genome shotgun (WGS) entry which is preliminary data.</text>
</comment>
<proteinExistence type="predicted"/>
<gene>
    <name evidence="1" type="ORF">UT39_C0002G0083</name>
</gene>
<organism evidence="1 2">
    <name type="scientific">Candidatus Woesebacteria bacterium GW2011_GWA1_39_21</name>
    <dbReference type="NCBI Taxonomy" id="1618550"/>
    <lineage>
        <taxon>Bacteria</taxon>
        <taxon>Candidatus Woeseibacteriota</taxon>
    </lineage>
</organism>
<evidence type="ECO:0000313" key="1">
    <source>
        <dbReference type="EMBL" id="KKR11902.1"/>
    </source>
</evidence>
<dbReference type="Proteomes" id="UP000034246">
    <property type="component" value="Unassembled WGS sequence"/>
</dbReference>
<dbReference type="EMBL" id="LBWP01000002">
    <property type="protein sequence ID" value="KKR11902.1"/>
    <property type="molecule type" value="Genomic_DNA"/>
</dbReference>
<name>A0A0G0RE00_9BACT</name>
<protein>
    <submittedName>
        <fullName evidence="1">Uncharacterized protein</fullName>
    </submittedName>
</protein>